<evidence type="ECO:0000256" key="1">
    <source>
        <dbReference type="ARBA" id="ARBA00001966"/>
    </source>
</evidence>
<dbReference type="InterPro" id="IPR058240">
    <property type="entry name" value="rSAM_sf"/>
</dbReference>
<dbReference type="Gene3D" id="3.30.70.20">
    <property type="match status" value="1"/>
</dbReference>
<reference evidence="12" key="1">
    <citation type="submission" date="2018-01" db="EMBL/GenBank/DDBJ databases">
        <authorList>
            <person name="Regsiter A."/>
            <person name="William W."/>
        </authorList>
    </citation>
    <scope>NUCLEOTIDE SEQUENCE</scope>
    <source>
        <strain evidence="12">TRIP AH-1</strain>
    </source>
</reference>
<dbReference type="SFLD" id="SFLDG01118">
    <property type="entry name" value="activating_enzymes__group_2"/>
    <property type="match status" value="1"/>
</dbReference>
<evidence type="ECO:0000313" key="12">
    <source>
        <dbReference type="EMBL" id="SPD74688.1"/>
    </source>
</evidence>
<name>A0A445MYY2_9BACT</name>
<dbReference type="PROSITE" id="PS51379">
    <property type="entry name" value="4FE4S_FER_2"/>
    <property type="match status" value="2"/>
</dbReference>
<sequence>MYSSSESIANENFLVTNIQRFSVNDGPGIRTTVFLKGCPLRCAWCHNPECINPFNEIYHDTQKCVRCGACAESCPEGAITPPKKVTKNGNNAVSNNSCCSVPAPQAAAVDDVTFNPPVIDRDKCTMCMKCVDACKYGAITKAAAVMTLDEVLDDVVSDEMFYKTSGGGATISGGEPLFQPNTTLALLRAFKDKGISTALDTSGYASWKIIESLLEYVDLMLFDIKTLDDEKHIKWTGVSNTLIIENAKRLAKKGKPMRLRLPIIHDVNYWDLGHPRSVVDFARQLGGSVLGIDILPYHSLSESKNERLGRQYFFKGFPNLYKEDLQDYEEIIRNGGPWEVTIGGLIGVKRATA</sequence>
<keyword evidence="9" id="KW-0411">Iron-sulfur</keyword>
<dbReference type="PANTHER" id="PTHR30352:SF4">
    <property type="entry name" value="PYRUVATE FORMATE-LYASE 2-ACTIVATING ENZYME"/>
    <property type="match status" value="1"/>
</dbReference>
<dbReference type="SFLD" id="SFLDG01066">
    <property type="entry name" value="organic_radical-activating_enz"/>
    <property type="match status" value="1"/>
</dbReference>
<dbReference type="GO" id="GO:0046872">
    <property type="term" value="F:metal ion binding"/>
    <property type="evidence" value="ECO:0007669"/>
    <property type="project" value="UniProtKB-KW"/>
</dbReference>
<evidence type="ECO:0000256" key="4">
    <source>
        <dbReference type="ARBA" id="ARBA00022485"/>
    </source>
</evidence>
<evidence type="ECO:0000256" key="8">
    <source>
        <dbReference type="ARBA" id="ARBA00023004"/>
    </source>
</evidence>
<comment type="subunit">
    <text evidence="3">Monomer.</text>
</comment>
<dbReference type="GO" id="GO:0016491">
    <property type="term" value="F:oxidoreductase activity"/>
    <property type="evidence" value="ECO:0007669"/>
    <property type="project" value="UniProtKB-KW"/>
</dbReference>
<organism evidence="12">
    <name type="scientific">uncultured Desulfobacterium sp</name>
    <dbReference type="NCBI Taxonomy" id="201089"/>
    <lineage>
        <taxon>Bacteria</taxon>
        <taxon>Pseudomonadati</taxon>
        <taxon>Thermodesulfobacteriota</taxon>
        <taxon>Desulfobacteria</taxon>
        <taxon>Desulfobacterales</taxon>
        <taxon>Desulfobacteriaceae</taxon>
        <taxon>Desulfobacterium</taxon>
        <taxon>environmental samples</taxon>
    </lineage>
</organism>
<dbReference type="SFLD" id="SFLDS00029">
    <property type="entry name" value="Radical_SAM"/>
    <property type="match status" value="1"/>
</dbReference>
<dbReference type="InterPro" id="IPR034457">
    <property type="entry name" value="Organic_radical-activating"/>
</dbReference>
<dbReference type="Pfam" id="PF00037">
    <property type="entry name" value="Fer4"/>
    <property type="match status" value="1"/>
</dbReference>
<evidence type="ECO:0000256" key="3">
    <source>
        <dbReference type="ARBA" id="ARBA00011245"/>
    </source>
</evidence>
<dbReference type="SUPFAM" id="SSF102114">
    <property type="entry name" value="Radical SAM enzymes"/>
    <property type="match status" value="1"/>
</dbReference>
<dbReference type="InterPro" id="IPR001989">
    <property type="entry name" value="Radical_activat_CS"/>
</dbReference>
<keyword evidence="4" id="KW-0004">4Fe-4S</keyword>
<dbReference type="PROSITE" id="PS01087">
    <property type="entry name" value="RADICAL_ACTIVATING"/>
    <property type="match status" value="1"/>
</dbReference>
<dbReference type="PROSITE" id="PS51918">
    <property type="entry name" value="RADICAL_SAM"/>
    <property type="match status" value="1"/>
</dbReference>
<dbReference type="PIRSF" id="PIRSF000371">
    <property type="entry name" value="PFL_act_enz"/>
    <property type="match status" value="1"/>
</dbReference>
<dbReference type="InterPro" id="IPR007197">
    <property type="entry name" value="rSAM"/>
</dbReference>
<dbReference type="InterPro" id="IPR013785">
    <property type="entry name" value="Aldolase_TIM"/>
</dbReference>
<keyword evidence="6" id="KW-0479">Metal-binding</keyword>
<dbReference type="NCBIfam" id="TIGR02494">
    <property type="entry name" value="PFLE_PFLC"/>
    <property type="match status" value="1"/>
</dbReference>
<dbReference type="InterPro" id="IPR040074">
    <property type="entry name" value="BssD/PflA/YjjW"/>
</dbReference>
<feature type="domain" description="4Fe-4S ferredoxin-type" evidence="10">
    <location>
        <begin position="55"/>
        <end position="84"/>
    </location>
</feature>
<evidence type="ECO:0000259" key="10">
    <source>
        <dbReference type="PROSITE" id="PS51379"/>
    </source>
</evidence>
<evidence type="ECO:0000259" key="11">
    <source>
        <dbReference type="PROSITE" id="PS51918"/>
    </source>
</evidence>
<dbReference type="Pfam" id="PF04055">
    <property type="entry name" value="Radical_SAM"/>
    <property type="match status" value="1"/>
</dbReference>
<dbReference type="Gene3D" id="3.20.20.70">
    <property type="entry name" value="Aldolase class I"/>
    <property type="match status" value="1"/>
</dbReference>
<evidence type="ECO:0000256" key="7">
    <source>
        <dbReference type="ARBA" id="ARBA00023002"/>
    </source>
</evidence>
<dbReference type="InterPro" id="IPR017900">
    <property type="entry name" value="4Fe4S_Fe_S_CS"/>
</dbReference>
<dbReference type="AlphaFoldDB" id="A0A445MYY2"/>
<evidence type="ECO:0000256" key="2">
    <source>
        <dbReference type="ARBA" id="ARBA00009777"/>
    </source>
</evidence>
<keyword evidence="8" id="KW-0408">Iron</keyword>
<dbReference type="InterPro" id="IPR017896">
    <property type="entry name" value="4Fe4S_Fe-S-bd"/>
</dbReference>
<dbReference type="PROSITE" id="PS00198">
    <property type="entry name" value="4FE4S_FER_1"/>
    <property type="match status" value="1"/>
</dbReference>
<evidence type="ECO:0000256" key="6">
    <source>
        <dbReference type="ARBA" id="ARBA00022723"/>
    </source>
</evidence>
<evidence type="ECO:0000256" key="9">
    <source>
        <dbReference type="ARBA" id="ARBA00023014"/>
    </source>
</evidence>
<dbReference type="SUPFAM" id="SSF54862">
    <property type="entry name" value="4Fe-4S ferredoxins"/>
    <property type="match status" value="1"/>
</dbReference>
<comment type="similarity">
    <text evidence="2">Belongs to the organic radical-activating enzymes family.</text>
</comment>
<dbReference type="PANTHER" id="PTHR30352">
    <property type="entry name" value="PYRUVATE FORMATE-LYASE-ACTIVATING ENZYME"/>
    <property type="match status" value="1"/>
</dbReference>
<gene>
    <name evidence="12" type="primary">nmsD</name>
    <name evidence="12" type="ORF">PITCH_A30008</name>
</gene>
<dbReference type="EMBL" id="OJIN01000170">
    <property type="protein sequence ID" value="SPD74688.1"/>
    <property type="molecule type" value="Genomic_DNA"/>
</dbReference>
<dbReference type="InterPro" id="IPR012839">
    <property type="entry name" value="Organic_radical_activase"/>
</dbReference>
<proteinExistence type="inferred from homology"/>
<feature type="domain" description="Radical SAM core" evidence="11">
    <location>
        <begin position="24"/>
        <end position="337"/>
    </location>
</feature>
<comment type="cofactor">
    <cofactor evidence="1">
        <name>[4Fe-4S] cluster</name>
        <dbReference type="ChEBI" id="CHEBI:49883"/>
    </cofactor>
</comment>
<keyword evidence="5" id="KW-0949">S-adenosyl-L-methionine</keyword>
<protein>
    <submittedName>
        <fullName evidence="12">Putative naphthyl-2-methyl-succinate synthase activating enzyme</fullName>
    </submittedName>
</protein>
<accession>A0A445MYY2</accession>
<keyword evidence="7" id="KW-0560">Oxidoreductase</keyword>
<dbReference type="GO" id="GO:0051539">
    <property type="term" value="F:4 iron, 4 sulfur cluster binding"/>
    <property type="evidence" value="ECO:0007669"/>
    <property type="project" value="UniProtKB-KW"/>
</dbReference>
<feature type="domain" description="4Fe-4S ferredoxin-type" evidence="10">
    <location>
        <begin position="115"/>
        <end position="144"/>
    </location>
</feature>
<evidence type="ECO:0000256" key="5">
    <source>
        <dbReference type="ARBA" id="ARBA00022691"/>
    </source>
</evidence>